<sequence length="165" mass="18698">MPPVEVSIRQGVAFLALYVLLLAALVRPQMNFSIFVDSFFLQVNHSVVMVLSYRFDSYMAMAAAPLSAVTVFALSKWNEDCENPSSRKLVIVGVTCLYCLVLVANVLANGIVVQQALIRFDQCPYRAWYMYGQMATSFIKSSFADVQEVFTGRPQRRPRLIYRLH</sequence>
<keyword evidence="1" id="KW-1133">Transmembrane helix</keyword>
<evidence type="ECO:0000313" key="2">
    <source>
        <dbReference type="Proteomes" id="UP000515162"/>
    </source>
</evidence>
<reference evidence="3" key="1">
    <citation type="submission" date="2025-08" db="UniProtKB">
        <authorList>
            <consortium name="RefSeq"/>
        </authorList>
    </citation>
    <scope>IDENTIFICATION</scope>
    <source>
        <strain evidence="3">Mau12</strain>
        <tissue evidence="3">Whole Body</tissue>
    </source>
</reference>
<keyword evidence="1" id="KW-0472">Membrane</keyword>
<proteinExistence type="predicted"/>
<dbReference type="AlphaFoldDB" id="A0A6P8KUJ0"/>
<gene>
    <name evidence="3" type="primary">LOC117145362</name>
</gene>
<evidence type="ECO:0000256" key="1">
    <source>
        <dbReference type="SAM" id="Phobius"/>
    </source>
</evidence>
<feature type="transmembrane region" description="Helical" evidence="1">
    <location>
        <begin position="58"/>
        <end position="77"/>
    </location>
</feature>
<keyword evidence="1" id="KW-0812">Transmembrane</keyword>
<accession>A0A6P8KUJ0</accession>
<dbReference type="Proteomes" id="UP000515162">
    <property type="component" value="Chromosome 3R"/>
</dbReference>
<evidence type="ECO:0000313" key="3">
    <source>
        <dbReference type="RefSeq" id="XP_033166876.1"/>
    </source>
</evidence>
<name>A0A6P8KUJ0_DROMA</name>
<dbReference type="RefSeq" id="XP_033166876.1">
    <property type="nucleotide sequence ID" value="XM_033310985.1"/>
</dbReference>
<dbReference type="GeneID" id="117145362"/>
<protein>
    <submittedName>
        <fullName evidence="3">Uncharacterized protein LOC117145362</fullName>
    </submittedName>
</protein>
<feature type="transmembrane region" description="Helical" evidence="1">
    <location>
        <begin position="89"/>
        <end position="113"/>
    </location>
</feature>
<organism evidence="2 3">
    <name type="scientific">Drosophila mauritiana</name>
    <name type="common">Fruit fly</name>
    <dbReference type="NCBI Taxonomy" id="7226"/>
    <lineage>
        <taxon>Eukaryota</taxon>
        <taxon>Metazoa</taxon>
        <taxon>Ecdysozoa</taxon>
        <taxon>Arthropoda</taxon>
        <taxon>Hexapoda</taxon>
        <taxon>Insecta</taxon>
        <taxon>Pterygota</taxon>
        <taxon>Neoptera</taxon>
        <taxon>Endopterygota</taxon>
        <taxon>Diptera</taxon>
        <taxon>Brachycera</taxon>
        <taxon>Muscomorpha</taxon>
        <taxon>Ephydroidea</taxon>
        <taxon>Drosophilidae</taxon>
        <taxon>Drosophila</taxon>
        <taxon>Sophophora</taxon>
    </lineage>
</organism>
<feature type="transmembrane region" description="Helical" evidence="1">
    <location>
        <begin position="6"/>
        <end position="25"/>
    </location>
</feature>
<keyword evidence="2" id="KW-1185">Reference proteome</keyword>